<proteinExistence type="predicted"/>
<reference evidence="1" key="1">
    <citation type="journal article" date="2014" name="Front. Microbiol.">
        <title>High frequency of phylogenetically diverse reductive dehalogenase-homologous genes in deep subseafloor sedimentary metagenomes.</title>
        <authorList>
            <person name="Kawai M."/>
            <person name="Futagami T."/>
            <person name="Toyoda A."/>
            <person name="Takaki Y."/>
            <person name="Nishi S."/>
            <person name="Hori S."/>
            <person name="Arai W."/>
            <person name="Tsubouchi T."/>
            <person name="Morono Y."/>
            <person name="Uchiyama I."/>
            <person name="Ito T."/>
            <person name="Fujiyama A."/>
            <person name="Inagaki F."/>
            <person name="Takami H."/>
        </authorList>
    </citation>
    <scope>NUCLEOTIDE SEQUENCE</scope>
    <source>
        <strain evidence="1">Expedition CK06-06</strain>
    </source>
</reference>
<comment type="caution">
    <text evidence="1">The sequence shown here is derived from an EMBL/GenBank/DDBJ whole genome shotgun (WGS) entry which is preliminary data.</text>
</comment>
<sequence>MSYLYKGWCKVNTHLDYLRLASWDTGAYTKILARLMRAWEGDWEHSGWLQYDGWAKDGLFIGHGTQAKKSHTILNISGALAQKMLPTLRDLLGWYCTRIDLQITVEACVMRDDRLAYIRDDTSTENTTLIESKENDTLYVGSRTAEKFTRLYEKFLDNDKFLRLEFELKGQQSRAAWEAITAGEPVDKIFKYHLKRSKLPPRVIEWFNAYGIT</sequence>
<name>X1KXX6_9ZZZZ</name>
<dbReference type="AlphaFoldDB" id="X1KXX6"/>
<dbReference type="EMBL" id="BARV01003776">
    <property type="protein sequence ID" value="GAI11563.1"/>
    <property type="molecule type" value="Genomic_DNA"/>
</dbReference>
<evidence type="ECO:0000313" key="1">
    <source>
        <dbReference type="EMBL" id="GAI11563.1"/>
    </source>
</evidence>
<feature type="non-terminal residue" evidence="1">
    <location>
        <position position="213"/>
    </location>
</feature>
<accession>X1KXX6</accession>
<protein>
    <submittedName>
        <fullName evidence="1">Uncharacterized protein</fullName>
    </submittedName>
</protein>
<gene>
    <name evidence="1" type="ORF">S06H3_08818</name>
</gene>
<organism evidence="1">
    <name type="scientific">marine sediment metagenome</name>
    <dbReference type="NCBI Taxonomy" id="412755"/>
    <lineage>
        <taxon>unclassified sequences</taxon>
        <taxon>metagenomes</taxon>
        <taxon>ecological metagenomes</taxon>
    </lineage>
</organism>